<dbReference type="PROSITE" id="PS51704">
    <property type="entry name" value="GP_PDE"/>
    <property type="match status" value="1"/>
</dbReference>
<feature type="domain" description="GP-PDE" evidence="1">
    <location>
        <begin position="1"/>
        <end position="225"/>
    </location>
</feature>
<dbReference type="PANTHER" id="PTHR46211">
    <property type="entry name" value="GLYCEROPHOSPHORYL DIESTER PHOSPHODIESTERASE"/>
    <property type="match status" value="1"/>
</dbReference>
<dbReference type="EMBL" id="CAEZWG010000070">
    <property type="protein sequence ID" value="CAB4651353.1"/>
    <property type="molecule type" value="Genomic_DNA"/>
</dbReference>
<proteinExistence type="predicted"/>
<dbReference type="AlphaFoldDB" id="A0A6J6KS74"/>
<protein>
    <submittedName>
        <fullName evidence="2">Unannotated protein</fullName>
    </submittedName>
</protein>
<evidence type="ECO:0000259" key="1">
    <source>
        <dbReference type="PROSITE" id="PS51704"/>
    </source>
</evidence>
<organism evidence="2">
    <name type="scientific">freshwater metagenome</name>
    <dbReference type="NCBI Taxonomy" id="449393"/>
    <lineage>
        <taxon>unclassified sequences</taxon>
        <taxon>metagenomes</taxon>
        <taxon>ecological metagenomes</taxon>
    </lineage>
</organism>
<gene>
    <name evidence="2" type="ORF">UFOPK2234_00471</name>
</gene>
<dbReference type="GO" id="GO:0006629">
    <property type="term" value="P:lipid metabolic process"/>
    <property type="evidence" value="ECO:0007669"/>
    <property type="project" value="InterPro"/>
</dbReference>
<dbReference type="SUPFAM" id="SSF51695">
    <property type="entry name" value="PLC-like phosphodiesterases"/>
    <property type="match status" value="1"/>
</dbReference>
<name>A0A6J6KS74_9ZZZZ</name>
<dbReference type="GO" id="GO:0008081">
    <property type="term" value="F:phosphoric diester hydrolase activity"/>
    <property type="evidence" value="ECO:0007669"/>
    <property type="project" value="InterPro"/>
</dbReference>
<reference evidence="2" key="1">
    <citation type="submission" date="2020-05" db="EMBL/GenBank/DDBJ databases">
        <authorList>
            <person name="Chiriac C."/>
            <person name="Salcher M."/>
            <person name="Ghai R."/>
            <person name="Kavagutti S V."/>
        </authorList>
    </citation>
    <scope>NUCLEOTIDE SEQUENCE</scope>
</reference>
<dbReference type="InterPro" id="IPR017946">
    <property type="entry name" value="PLC-like_Pdiesterase_TIM-brl"/>
</dbReference>
<evidence type="ECO:0000313" key="2">
    <source>
        <dbReference type="EMBL" id="CAB4651353.1"/>
    </source>
</evidence>
<dbReference type="Gene3D" id="3.20.20.190">
    <property type="entry name" value="Phosphatidylinositol (PI) phosphodiesterase"/>
    <property type="match status" value="1"/>
</dbReference>
<accession>A0A6J6KS74</accession>
<sequence>MLIYAHRGGAGEFPEGSLQAYLGAIKAGSDGFECDLRLTKDEQIICYHDPTTKRLSKLDLKIANTTLAQLKEQVDPLGFVELLELAIANKKDLVIEFKHPVPSRGLIEKKTHQVLNQYAEQIKSSGIKISLISFSFLSTLRNKKSSYQTGFLINRKYLARVNPSQVVAANLEIIKADHNFVSTQKKRGRKVMVWTVNEPEDLILCKKLGIDAVITDYPARARLTLGYS</sequence>
<dbReference type="PANTHER" id="PTHR46211:SF1">
    <property type="entry name" value="GLYCEROPHOSPHODIESTER PHOSPHODIESTERASE, CYTOPLASMIC"/>
    <property type="match status" value="1"/>
</dbReference>
<dbReference type="Pfam" id="PF03009">
    <property type="entry name" value="GDPD"/>
    <property type="match status" value="1"/>
</dbReference>
<dbReference type="InterPro" id="IPR030395">
    <property type="entry name" value="GP_PDE_dom"/>
</dbReference>